<dbReference type="InterPro" id="IPR050784">
    <property type="entry name" value="IAP"/>
</dbReference>
<dbReference type="Pfam" id="PF00653">
    <property type="entry name" value="BIR"/>
    <property type="match status" value="1"/>
</dbReference>
<sequence length="200" mass="22352">MSSAGSGSEVQPAEMPYMPEFAVLDARIRSFESWRFGHMQNPTRLAVAGFYYTGTDDEVRCFQCDAGLRDWLVTDDPWQEHARCFAECTFLRLVFGADTVDEVLRNGIAGFKNGANTATTPSATVSGPIDETSSELAQRLREENKRMKQERECKICLTQEAEVVFMPCAHLLSCVQCSTGVDNCPVCRAVITHRFRAFIC</sequence>
<comment type="similarity">
    <text evidence="1">Belongs to the IAP family.</text>
</comment>
<dbReference type="PROSITE" id="PS50143">
    <property type="entry name" value="BIR_REPEAT_2"/>
    <property type="match status" value="1"/>
</dbReference>
<dbReference type="InterPro" id="IPR001370">
    <property type="entry name" value="BIR_rpt"/>
</dbReference>
<protein>
    <submittedName>
        <fullName evidence="8">IAP2</fullName>
    </submittedName>
</protein>
<keyword evidence="3 5" id="KW-0863">Zinc-finger</keyword>
<dbReference type="GO" id="GO:0005634">
    <property type="term" value="C:nucleus"/>
    <property type="evidence" value="ECO:0007669"/>
    <property type="project" value="TreeGrafter"/>
</dbReference>
<reference evidence="8" key="1">
    <citation type="journal article" date="2014" name="G3 (Bethesda)">
        <title>Population Genetics of Anopheles coluzzii Immune Pathways and Genes.</title>
        <authorList>
            <person name="Rottschaefer S.M."/>
            <person name="Crawford J.E."/>
            <person name="Riehle M.M."/>
            <person name="Guelbeogo W.M."/>
            <person name="Gneme A."/>
            <person name="Sagnon N."/>
            <person name="Vernick K.D."/>
            <person name="Lazzaro B.P."/>
        </authorList>
    </citation>
    <scope>NUCLEOTIDE SEQUENCE</scope>
    <source>
        <strain evidence="8">G08425</strain>
    </source>
</reference>
<dbReference type="AlphaFoldDB" id="A0A0D3QC11"/>
<dbReference type="Pfam" id="PF13920">
    <property type="entry name" value="zf-C3HC4_3"/>
    <property type="match status" value="1"/>
</dbReference>
<evidence type="ECO:0000256" key="5">
    <source>
        <dbReference type="PROSITE-ProRule" id="PRU00175"/>
    </source>
</evidence>
<dbReference type="InterPro" id="IPR001841">
    <property type="entry name" value="Znf_RING"/>
</dbReference>
<dbReference type="GO" id="GO:0008270">
    <property type="term" value="F:zinc ion binding"/>
    <property type="evidence" value="ECO:0007669"/>
    <property type="project" value="UniProtKB-KW"/>
</dbReference>
<evidence type="ECO:0000259" key="7">
    <source>
        <dbReference type="PROSITE" id="PS50089"/>
    </source>
</evidence>
<dbReference type="VEuPathDB" id="VectorBase:ACON2_038310"/>
<accession>A0A0D3QC11</accession>
<keyword evidence="4" id="KW-0862">Zinc</keyword>
<dbReference type="GO" id="GO:0051726">
    <property type="term" value="P:regulation of cell cycle"/>
    <property type="evidence" value="ECO:0007669"/>
    <property type="project" value="TreeGrafter"/>
</dbReference>
<keyword evidence="2" id="KW-0479">Metal-binding</keyword>
<dbReference type="VEuPathDB" id="VectorBase:ACMO_004069"/>
<feature type="domain" description="RING-type" evidence="7">
    <location>
        <begin position="153"/>
        <end position="188"/>
    </location>
</feature>
<dbReference type="SMART" id="SM00238">
    <property type="entry name" value="BIR"/>
    <property type="match status" value="1"/>
</dbReference>
<evidence type="ECO:0000256" key="3">
    <source>
        <dbReference type="ARBA" id="ARBA00022771"/>
    </source>
</evidence>
<dbReference type="SMART" id="SM00184">
    <property type="entry name" value="RING"/>
    <property type="match status" value="1"/>
</dbReference>
<dbReference type="PANTHER" id="PTHR10044">
    <property type="entry name" value="INHIBITOR OF APOPTOSIS"/>
    <property type="match status" value="1"/>
</dbReference>
<dbReference type="CDD" id="cd00022">
    <property type="entry name" value="BIR"/>
    <property type="match status" value="1"/>
</dbReference>
<dbReference type="FunFam" id="1.10.1170.10:FF:000002">
    <property type="entry name" value="Baculoviral IAP repeat containing 7"/>
    <property type="match status" value="1"/>
</dbReference>
<dbReference type="VEuPathDB" id="VectorBase:ACOM037988"/>
<keyword evidence="6" id="KW-0175">Coiled coil</keyword>
<dbReference type="VEuPathDB" id="VectorBase:ACON011326"/>
<feature type="coiled-coil region" evidence="6">
    <location>
        <begin position="130"/>
        <end position="157"/>
    </location>
</feature>
<dbReference type="SUPFAM" id="SSF57924">
    <property type="entry name" value="Inhibitor of apoptosis (IAP) repeat"/>
    <property type="match status" value="1"/>
</dbReference>
<evidence type="ECO:0000256" key="1">
    <source>
        <dbReference type="ARBA" id="ARBA00006672"/>
    </source>
</evidence>
<evidence type="ECO:0000256" key="6">
    <source>
        <dbReference type="SAM" id="Coils"/>
    </source>
</evidence>
<dbReference type="InterPro" id="IPR013083">
    <property type="entry name" value="Znf_RING/FYVE/PHD"/>
</dbReference>
<dbReference type="PROSITE" id="PS50089">
    <property type="entry name" value="ZF_RING_2"/>
    <property type="match status" value="1"/>
</dbReference>
<dbReference type="Gene3D" id="1.10.1170.10">
    <property type="entry name" value="Inhibitor Of Apoptosis Protein (2mihbC-IAP-1), Chain A"/>
    <property type="match status" value="1"/>
</dbReference>
<dbReference type="EMBL" id="KP274329">
    <property type="protein sequence ID" value="AJC98413.1"/>
    <property type="molecule type" value="Genomic_DNA"/>
</dbReference>
<evidence type="ECO:0000256" key="4">
    <source>
        <dbReference type="ARBA" id="ARBA00022833"/>
    </source>
</evidence>
<dbReference type="PANTHER" id="PTHR10044:SF139">
    <property type="entry name" value="DEATH-ASSOCIATED INHIBITOR OF APOPTOSIS 2"/>
    <property type="match status" value="1"/>
</dbReference>
<organism evidence="8">
    <name type="scientific">Anopheles coluzzii</name>
    <name type="common">African malaria mosquito</name>
    <dbReference type="NCBI Taxonomy" id="1518534"/>
    <lineage>
        <taxon>Eukaryota</taxon>
        <taxon>Metazoa</taxon>
        <taxon>Ecdysozoa</taxon>
        <taxon>Arthropoda</taxon>
        <taxon>Hexapoda</taxon>
        <taxon>Insecta</taxon>
        <taxon>Pterygota</taxon>
        <taxon>Neoptera</taxon>
        <taxon>Endopterygota</taxon>
        <taxon>Diptera</taxon>
        <taxon>Nematocera</taxon>
        <taxon>Culicoidea</taxon>
        <taxon>Culicidae</taxon>
        <taxon>Anophelinae</taxon>
        <taxon>Anopheles</taxon>
    </lineage>
</organism>
<evidence type="ECO:0000313" key="8">
    <source>
        <dbReference type="EMBL" id="AJC98413.1"/>
    </source>
</evidence>
<dbReference type="Gene3D" id="3.30.40.10">
    <property type="entry name" value="Zinc/RING finger domain, C3HC4 (zinc finger)"/>
    <property type="match status" value="1"/>
</dbReference>
<name>A0A0D3QC11_ANOCL</name>
<evidence type="ECO:0000256" key="2">
    <source>
        <dbReference type="ARBA" id="ARBA00022723"/>
    </source>
</evidence>
<proteinExistence type="inferred from homology"/>
<dbReference type="GO" id="GO:0005737">
    <property type="term" value="C:cytoplasm"/>
    <property type="evidence" value="ECO:0007669"/>
    <property type="project" value="TreeGrafter"/>
</dbReference>